<sequence>MTQEEPEIEVKVIFHKRIDILSKHIEKLEQQLTQLEIVKVSAQNKRNFYNKMLKKHGNE</sequence>
<dbReference type="EMBL" id="BMHE01000025">
    <property type="protein sequence ID" value="GFZ92723.1"/>
    <property type="molecule type" value="Genomic_DNA"/>
</dbReference>
<feature type="coiled-coil region" evidence="1">
    <location>
        <begin position="18"/>
        <end position="45"/>
    </location>
</feature>
<name>A0ABQ1EY55_9BACL</name>
<protein>
    <submittedName>
        <fullName evidence="2">Uncharacterized protein</fullName>
    </submittedName>
</protein>
<gene>
    <name evidence="2" type="ORF">GCM10008018_43990</name>
</gene>
<reference evidence="3" key="1">
    <citation type="journal article" date="2019" name="Int. J. Syst. Evol. Microbiol.">
        <title>The Global Catalogue of Microorganisms (GCM) 10K type strain sequencing project: providing services to taxonomists for standard genome sequencing and annotation.</title>
        <authorList>
            <consortium name="The Broad Institute Genomics Platform"/>
            <consortium name="The Broad Institute Genome Sequencing Center for Infectious Disease"/>
            <person name="Wu L."/>
            <person name="Ma J."/>
        </authorList>
    </citation>
    <scope>NUCLEOTIDE SEQUENCE [LARGE SCALE GENOMIC DNA]</scope>
    <source>
        <strain evidence="3">CGMCC 1.15043</strain>
    </source>
</reference>
<accession>A0ABQ1EY55</accession>
<keyword evidence="3" id="KW-1185">Reference proteome</keyword>
<evidence type="ECO:0000313" key="3">
    <source>
        <dbReference type="Proteomes" id="UP000615455"/>
    </source>
</evidence>
<organism evidence="2 3">
    <name type="scientific">Paenibacillus marchantiophytorum</name>
    <dbReference type="NCBI Taxonomy" id="1619310"/>
    <lineage>
        <taxon>Bacteria</taxon>
        <taxon>Bacillati</taxon>
        <taxon>Bacillota</taxon>
        <taxon>Bacilli</taxon>
        <taxon>Bacillales</taxon>
        <taxon>Paenibacillaceae</taxon>
        <taxon>Paenibacillus</taxon>
    </lineage>
</organism>
<proteinExistence type="predicted"/>
<comment type="caution">
    <text evidence="2">The sequence shown here is derived from an EMBL/GenBank/DDBJ whole genome shotgun (WGS) entry which is preliminary data.</text>
</comment>
<keyword evidence="1" id="KW-0175">Coiled coil</keyword>
<evidence type="ECO:0000256" key="1">
    <source>
        <dbReference type="SAM" id="Coils"/>
    </source>
</evidence>
<evidence type="ECO:0000313" key="2">
    <source>
        <dbReference type="EMBL" id="GFZ92723.1"/>
    </source>
</evidence>
<dbReference type="Proteomes" id="UP000615455">
    <property type="component" value="Unassembled WGS sequence"/>
</dbReference>